<sequence length="81" mass="8422">MTRGAEHHGVALGAATVGMRAGVDRARVCLDLGQAQFDRTVRSAPHQEAAQEVGRDLQDGSVEEGAVEGLAVRSSCHAARA</sequence>
<proteinExistence type="predicted"/>
<evidence type="ECO:0000313" key="1">
    <source>
        <dbReference type="EMBL" id="BBJ44762.1"/>
    </source>
</evidence>
<dbReference type="Proteomes" id="UP000463951">
    <property type="component" value="Chromosome"/>
</dbReference>
<evidence type="ECO:0000313" key="2">
    <source>
        <dbReference type="Proteomes" id="UP000463951"/>
    </source>
</evidence>
<name>A0A499UUE2_9ACTN</name>
<organism evidence="1 2">
    <name type="scientific">Streptomyces antimycoticus</name>
    <dbReference type="NCBI Taxonomy" id="68175"/>
    <lineage>
        <taxon>Bacteria</taxon>
        <taxon>Bacillati</taxon>
        <taxon>Actinomycetota</taxon>
        <taxon>Actinomycetes</taxon>
        <taxon>Kitasatosporales</taxon>
        <taxon>Streptomycetaceae</taxon>
        <taxon>Streptomyces</taxon>
        <taxon>Streptomyces violaceusniger group</taxon>
    </lineage>
</organism>
<accession>A0A499UUE2</accession>
<dbReference type="EMBL" id="AP019620">
    <property type="protein sequence ID" value="BBJ44762.1"/>
    <property type="molecule type" value="Genomic_DNA"/>
</dbReference>
<gene>
    <name evidence="1" type="ORF">SSPO_074800</name>
</gene>
<protein>
    <submittedName>
        <fullName evidence="1">Uncharacterized protein</fullName>
    </submittedName>
</protein>
<dbReference type="AlphaFoldDB" id="A0A499UUE2"/>
<reference evidence="1 2" key="1">
    <citation type="journal article" date="2020" name="Int. J. Syst. Evol. Microbiol.">
        <title>Reclassification of Streptomyces castelarensis and Streptomyces sporoclivatus as later heterotypic synonyms of Streptomyces antimycoticus.</title>
        <authorList>
            <person name="Komaki H."/>
            <person name="Tamura T."/>
        </authorList>
    </citation>
    <scope>NUCLEOTIDE SEQUENCE [LARGE SCALE GENOMIC DNA]</scope>
    <source>
        <strain evidence="1 2">NBRC 100767</strain>
    </source>
</reference>